<accession>A0A7G5GS46</accession>
<evidence type="ECO:0000313" key="1">
    <source>
        <dbReference type="EMBL" id="QMW01688.1"/>
    </source>
</evidence>
<gene>
    <name evidence="1" type="ORF">H3H32_27610</name>
</gene>
<dbReference type="RefSeq" id="WP_182458967.1">
    <property type="nucleotide sequence ID" value="NZ_CP059732.1"/>
</dbReference>
<dbReference type="Proteomes" id="UP000515369">
    <property type="component" value="Chromosome"/>
</dbReference>
<keyword evidence="2" id="KW-1185">Reference proteome</keyword>
<dbReference type="EMBL" id="CP059732">
    <property type="protein sequence ID" value="QMW01688.1"/>
    <property type="molecule type" value="Genomic_DNA"/>
</dbReference>
<protein>
    <submittedName>
        <fullName evidence="1">Uncharacterized protein</fullName>
    </submittedName>
</protein>
<reference evidence="1 2" key="1">
    <citation type="submission" date="2020-07" db="EMBL/GenBank/DDBJ databases">
        <title>Spirosoma foliorum sp. nov., isolated from the leaves on the Nejang mountain Korea, Republic of.</title>
        <authorList>
            <person name="Ho H."/>
            <person name="Lee Y.-J."/>
            <person name="Nurcahyanto D.-A."/>
            <person name="Kim S.-G."/>
        </authorList>
    </citation>
    <scope>NUCLEOTIDE SEQUENCE [LARGE SCALE GENOMIC DNA]</scope>
    <source>
        <strain evidence="1 2">PL0136</strain>
    </source>
</reference>
<evidence type="ECO:0000313" key="2">
    <source>
        <dbReference type="Proteomes" id="UP000515369"/>
    </source>
</evidence>
<organism evidence="1 2">
    <name type="scientific">Spirosoma foliorum</name>
    <dbReference type="NCBI Taxonomy" id="2710596"/>
    <lineage>
        <taxon>Bacteria</taxon>
        <taxon>Pseudomonadati</taxon>
        <taxon>Bacteroidota</taxon>
        <taxon>Cytophagia</taxon>
        <taxon>Cytophagales</taxon>
        <taxon>Cytophagaceae</taxon>
        <taxon>Spirosoma</taxon>
    </lineage>
</organism>
<sequence length="61" mass="7012">MEVEIRFFNGSKAWAQVIDWGSGVFDEEETWGWPAKRVPFLASVDGRLYQRGYGGYFYALG</sequence>
<proteinExistence type="predicted"/>
<dbReference type="KEGG" id="sfol:H3H32_27610"/>
<name>A0A7G5GS46_9BACT</name>
<dbReference type="AlphaFoldDB" id="A0A7G5GS46"/>